<dbReference type="Pfam" id="PF12789">
    <property type="entry name" value="PTR"/>
    <property type="match status" value="1"/>
</dbReference>
<dbReference type="Gene3D" id="1.20.5.340">
    <property type="match status" value="1"/>
</dbReference>
<sequence>MAYTPTEWKNRVTDGEGNILQEGTPIHADNMNKIEGELTRLSEESENISQHSNQLASMEEEIDGHEIRITSNKKEIDDHELRITSNEGVLSGHGNKISTNESNIQSLQNEKGKPNGTATLDNNGIIHSSQLPNNLKEIKIAADITARDTLDKFEGLRVMVIDASADPTVNSGWAEYVHDGTNFIKTSEAEGVDLVIDWSNIVNKPREYPPEAHSHTESEITDLDKYTKSEVETKLSGKSNTGHKHVEDDITDLDKYTKEQVDTKLRGKSNTGHTHTESDITDLDKYTKNEIDTLLSTHTHNFIQGEDTRDVDYTPLEYMEMSEVSTSLQVEFKRTSIIHVDDFVSGTYCFLETYTPWKDGSGGYPRQIVYGTNGILYRVGTSNAEWGNWREISYFSGSYNHLTDVPANFPPSQHDHYPTDILQNSTHRFVTDAEKLKWNNKSEFSGKYSELTGKPTIPHNTSDLANDSNFISSNAGKIHVSYSESDIPSVSPNDIVFKVM</sequence>
<dbReference type="EMBL" id="WEID01000005">
    <property type="protein sequence ID" value="KAB8139254.1"/>
    <property type="molecule type" value="Genomic_DNA"/>
</dbReference>
<dbReference type="RefSeq" id="WP_153400931.1">
    <property type="nucleotide sequence ID" value="NZ_ML762424.1"/>
</dbReference>
<accession>A0A7C8KUH5</accession>
<feature type="coiled-coil region" evidence="1">
    <location>
        <begin position="31"/>
        <end position="75"/>
    </location>
</feature>
<comment type="caution">
    <text evidence="2">The sequence shown here is derived from an EMBL/GenBank/DDBJ whole genome shotgun (WGS) entry which is preliminary data.</text>
</comment>
<protein>
    <submittedName>
        <fullName evidence="2">Uncharacterized protein</fullName>
    </submittedName>
</protein>
<reference evidence="2 3" key="1">
    <citation type="submission" date="2019-10" db="EMBL/GenBank/DDBJ databases">
        <title>Gracilibacillus sp. nov. isolated from rice seeds.</title>
        <authorList>
            <person name="He S."/>
        </authorList>
    </citation>
    <scope>NUCLEOTIDE SEQUENCE [LARGE SCALE GENOMIC DNA]</scope>
    <source>
        <strain evidence="2 3">TD8</strain>
    </source>
</reference>
<organism evidence="2 3">
    <name type="scientific">Gracilibacillus oryzae</name>
    <dbReference type="NCBI Taxonomy" id="1672701"/>
    <lineage>
        <taxon>Bacteria</taxon>
        <taxon>Bacillati</taxon>
        <taxon>Bacillota</taxon>
        <taxon>Bacilli</taxon>
        <taxon>Bacillales</taxon>
        <taxon>Bacillaceae</taxon>
        <taxon>Gracilibacillus</taxon>
    </lineage>
</organism>
<evidence type="ECO:0000256" key="1">
    <source>
        <dbReference type="SAM" id="Coils"/>
    </source>
</evidence>
<dbReference type="OrthoDB" id="2404754at2"/>
<dbReference type="Proteomes" id="UP000480246">
    <property type="component" value="Unassembled WGS sequence"/>
</dbReference>
<dbReference type="AlphaFoldDB" id="A0A7C8KUH5"/>
<keyword evidence="3" id="KW-1185">Reference proteome</keyword>
<evidence type="ECO:0000313" key="3">
    <source>
        <dbReference type="Proteomes" id="UP000480246"/>
    </source>
</evidence>
<evidence type="ECO:0000313" key="2">
    <source>
        <dbReference type="EMBL" id="KAB8139254.1"/>
    </source>
</evidence>
<gene>
    <name evidence="2" type="ORF">F9U64_01120</name>
</gene>
<keyword evidence="1" id="KW-0175">Coiled coil</keyword>
<name>A0A7C8KUH5_9BACI</name>
<proteinExistence type="predicted"/>